<sequence>MSKKKTAAATPALELLDAAGIGYRLERYSADAHSADGFALDSAEHLGVDPAAVFKTLMTVLDNDEALIAIVPATATLNLKNLARAAGGKHAEMMDRNRAQVVTGYVAGGISPLGQKHPHRVFLDESAILQEQIFVSAGRRGWSLALAPDDLLAAVGEHGAYAAIADFTRHHH</sequence>
<dbReference type="GO" id="GO:0006412">
    <property type="term" value="P:translation"/>
    <property type="evidence" value="ECO:0007669"/>
    <property type="project" value="UniProtKB-KW"/>
</dbReference>
<dbReference type="NCBIfam" id="TIGR00011">
    <property type="entry name" value="YbaK_EbsC"/>
    <property type="match status" value="1"/>
</dbReference>
<name>A0A1L7CQQ7_9CORY</name>
<dbReference type="RefSeq" id="WP_075663129.1">
    <property type="nucleotide sequence ID" value="NZ_CP009247.1"/>
</dbReference>
<evidence type="ECO:0000313" key="7">
    <source>
        <dbReference type="Proteomes" id="UP000185434"/>
    </source>
</evidence>
<protein>
    <recommendedName>
        <fullName evidence="4">Cys-tRNA(Pro)/Cys-tRNA(Cys) deacylase</fullName>
        <ecNumber evidence="4">4.2.-.-</ecNumber>
    </recommendedName>
</protein>
<evidence type="ECO:0000256" key="3">
    <source>
        <dbReference type="ARBA" id="ARBA00023239"/>
    </source>
</evidence>
<keyword evidence="3 4" id="KW-0456">Lyase</keyword>
<dbReference type="Gene3D" id="3.90.960.10">
    <property type="entry name" value="YbaK/aminoacyl-tRNA synthetase-associated domain"/>
    <property type="match status" value="1"/>
</dbReference>
<dbReference type="CDD" id="cd00002">
    <property type="entry name" value="YbaK_deacylase"/>
    <property type="match status" value="1"/>
</dbReference>
<dbReference type="SUPFAM" id="SSF55826">
    <property type="entry name" value="YbaK/ProRS associated domain"/>
    <property type="match status" value="1"/>
</dbReference>
<evidence type="ECO:0000313" key="6">
    <source>
        <dbReference type="EMBL" id="APT88157.1"/>
    </source>
</evidence>
<dbReference type="EMBL" id="CP009247">
    <property type="protein sequence ID" value="APT88157.1"/>
    <property type="molecule type" value="Genomic_DNA"/>
</dbReference>
<evidence type="ECO:0000256" key="4">
    <source>
        <dbReference type="PIRNR" id="PIRNR006181"/>
    </source>
</evidence>
<dbReference type="AlphaFoldDB" id="A0A1L7CQQ7"/>
<comment type="similarity">
    <text evidence="1 4">Belongs to the prolyl-tRNA editing family. YbaK/EbsC subfamily.</text>
</comment>
<dbReference type="InterPro" id="IPR036754">
    <property type="entry name" value="YbaK/aa-tRNA-synt-asso_dom_sf"/>
</dbReference>
<evidence type="ECO:0000256" key="1">
    <source>
        <dbReference type="ARBA" id="ARBA00009798"/>
    </source>
</evidence>
<dbReference type="EC" id="4.2.-.-" evidence="4"/>
<evidence type="ECO:0000256" key="2">
    <source>
        <dbReference type="ARBA" id="ARBA00022917"/>
    </source>
</evidence>
<dbReference type="GO" id="GO:0016829">
    <property type="term" value="F:lyase activity"/>
    <property type="evidence" value="ECO:0007669"/>
    <property type="project" value="UniProtKB-KW"/>
</dbReference>
<dbReference type="GO" id="GO:0002161">
    <property type="term" value="F:aminoacyl-tRNA deacylase activity"/>
    <property type="evidence" value="ECO:0007669"/>
    <property type="project" value="InterPro"/>
</dbReference>
<dbReference type="Proteomes" id="UP000185434">
    <property type="component" value="Chromosome"/>
</dbReference>
<dbReference type="Pfam" id="PF04073">
    <property type="entry name" value="tRNA_edit"/>
    <property type="match status" value="1"/>
</dbReference>
<dbReference type="KEGG" id="cfk:CFRA_01410"/>
<dbReference type="PANTHER" id="PTHR30411:SF0">
    <property type="entry name" value="CYS-TRNA(PRO)_CYS-TRNA(CYS) DEACYLASE YBAK"/>
    <property type="match status" value="1"/>
</dbReference>
<organism evidence="6 7">
    <name type="scientific">Corynebacterium frankenforstense DSM 45800</name>
    <dbReference type="NCBI Taxonomy" id="1437875"/>
    <lineage>
        <taxon>Bacteria</taxon>
        <taxon>Bacillati</taxon>
        <taxon>Actinomycetota</taxon>
        <taxon>Actinomycetes</taxon>
        <taxon>Mycobacteriales</taxon>
        <taxon>Corynebacteriaceae</taxon>
        <taxon>Corynebacterium</taxon>
    </lineage>
</organism>
<feature type="domain" description="YbaK/aminoacyl-tRNA synthetase-associated" evidence="5">
    <location>
        <begin position="41"/>
        <end position="152"/>
    </location>
</feature>
<reference evidence="6 7" key="1">
    <citation type="submission" date="2014-08" db="EMBL/GenBank/DDBJ databases">
        <title>Complete genome sequence of Corynebacterium frankenforstense ST18(T) (=DSM 45800(T)), isolated from raw cow milk.</title>
        <authorList>
            <person name="Ruckert C."/>
            <person name="Albersmeier A."/>
            <person name="Winkler A."/>
            <person name="Lipski A."/>
            <person name="Kalinowski J."/>
        </authorList>
    </citation>
    <scope>NUCLEOTIDE SEQUENCE [LARGE SCALE GENOMIC DNA]</scope>
    <source>
        <strain evidence="6 7">ST18</strain>
    </source>
</reference>
<keyword evidence="2 4" id="KW-0648">Protein biosynthesis</keyword>
<dbReference type="InterPro" id="IPR007214">
    <property type="entry name" value="YbaK/aa-tRNA-synth-assoc-dom"/>
</dbReference>
<keyword evidence="7" id="KW-1185">Reference proteome</keyword>
<dbReference type="OrthoDB" id="9809296at2"/>
<proteinExistence type="inferred from homology"/>
<gene>
    <name evidence="6" type="ORF">CFRA_01410</name>
</gene>
<accession>A0A1L7CQQ7</accession>
<dbReference type="PIRSF" id="PIRSF006181">
    <property type="entry name" value="EbsC_YbaK"/>
    <property type="match status" value="1"/>
</dbReference>
<dbReference type="PANTHER" id="PTHR30411">
    <property type="entry name" value="CYTOPLASMIC PROTEIN"/>
    <property type="match status" value="1"/>
</dbReference>
<dbReference type="InterPro" id="IPR004369">
    <property type="entry name" value="Prolyl-tRNA_editing_YbaK/EbsC"/>
</dbReference>
<evidence type="ECO:0000259" key="5">
    <source>
        <dbReference type="Pfam" id="PF04073"/>
    </source>
</evidence>